<keyword evidence="7" id="KW-1185">Reference proteome</keyword>
<dbReference type="SUPFAM" id="SSF52777">
    <property type="entry name" value="CoA-dependent acyltransferases"/>
    <property type="match status" value="2"/>
</dbReference>
<dbReference type="NCBIfam" id="TIGR01733">
    <property type="entry name" value="AA-adenyl-dom"/>
    <property type="match status" value="1"/>
</dbReference>
<dbReference type="InterPro" id="IPR010071">
    <property type="entry name" value="AA_adenyl_dom"/>
</dbReference>
<dbReference type="InterPro" id="IPR000873">
    <property type="entry name" value="AMP-dep_synth/lig_dom"/>
</dbReference>
<dbReference type="GO" id="GO:0043041">
    <property type="term" value="P:amino acid activation for nonribosomal peptide biosynthetic process"/>
    <property type="evidence" value="ECO:0007669"/>
    <property type="project" value="TreeGrafter"/>
</dbReference>
<dbReference type="Pfam" id="PF08242">
    <property type="entry name" value="Methyltransf_12"/>
    <property type="match status" value="1"/>
</dbReference>
<sequence>MVVASITDTSHVQRLESLLEFGSRHYPIRNALTYYVGGEKRHITYLDLWARSNSVASALRSRLSRGKDTSFITLFLPNGPNQIIAIFATLISGAAYVPIALDAAPGKCRSVVDQTGSRVIITDSSQRQALDKLFSDADIKELEVLDVDTIGDEIGDKSEFNGVALLETDPAYVLFSSGTTGIPKGIIISHAAVLNYCRAASEIFQATSADKFLRAAPYTFDGSIEELFVPISIGAEVVVQPPEVLGNFSAYVRFLDQAGVTILPMPTALWHQLAKYVVQAKQSLPQTLRLLSVGGEAGMTDVLASWRKHVGDYPRVLNAYGPTEATVTATGWEASDYSGRAVLPIGRPLSNTKCYVLDAETCAPVVRGHPGLLYLSGPSLAVGYLGDAELTRKKFVPNPFSYEAGYERMYNTGDLAVEDEDGILHFCGRADLQVQVRGFRVEIEAIEACLLTHPSIESVAVLDVTEQQTTSLSAYIVQFQDSPPLYAEDVIAHCQKSLAYYEIPTRFFRIETMPLNLSRKIDRRGLAKVSRQEYSFKDGLIYRINDAGAVDMTVAELWCECLDGILVSQLHAQSHFLRLGGHSLTLITLSAKIYSMFKISLMAVELLRHPELGAMSKLIAERKAARDTYDSRLEFKTVGSISDSYPLTLPQERLFAVQQKAPDSPFFNDGLAIDIRGRVDEERLVYAVKEILRRHVVLRARLVQREHGAVDQQIMEPSEEFFSRVFIWESLDRARAEQLAHRIYSQPLNLYTGPLIKVAFLTSDPKEHILVICAHHIIWDGFSDNVFLNEFVQLYKGERLEIAPSYFDSFPDGSSSPNGSRLEAVRSYLAGVPQIVDIASDFVRPETQSYSRGRSVYFNINSDAMGRLLNRVGGSLACISLTAYAAAVHLSAARQMDFAIGVPFANRGLPAAARAIGFFVNLLPIRMKFADITSLDDLYGHAREDLLFLAEMEDVPFDALINSLDMNRSSSRDSLLQISFSFQDAPEGPLSDETTFTRFPLSNGAARTDLMFFVEVGKTGQLTGELEYNTNIFAHSTVESMAEAITQILNVWANDYSLSTNNIPFKAPPLSAALLPSVCDQSFGSYISAFGRRFADRAAVYDDNEGKDYTYSQIFNKAQRIRRLVRPLKGRSNSVMLLVDRSADVLAAEIGVSLAGMTWIPCDVGQPKSRIFDIAADAQPACIIAHSQVMERMKLGEAEVTVPIISIPSDWADDSELDNFECDDAGELAYIIYTSGTTGKPKGVTIGHSSVIAVFDHMSTWIKDTPLHGVLTLNYAFDPSITQIYAVLMSGGCLKLPKIGGEQDAEYLSGLMKKSPCTNFLCTTPAAVRMWLDQRASRDGFFPADFREVLVGGDALTPEFVRRVMAELVSSPKVQLKNVYGPTEGTIFSSYGVLNHTNMDSIMRACRVPIDRLMPHVEMTVCGPTGQRLPRGFVGEIIIWGSCLTLGYANLPEINAARFLSRKGVRGWRSGDLGRQLPCGSFEILGRTDSMCKVRGNFRVELSEIKSQITSFKEVVDCHVSTAIASGDGEKQIVAYAIFRHDPNKDVQIVAGWKEVTEAIIAQHQDEEDEFDAGFDHRGWTSSFDRELISAEDMTEWVNATVDRLLSLRCFQNGRRPRILEIGSGTGMILFRLAPHAEKYVGFDLSALVVSQVQAHAQKLGYDHVQVHTTPAHLFEEVIDLNQRFDLIICNSVAQFFPSFQYLQRLLDRAADHLDEDGYLFFGDMRNFGLMRQFATAVALAGKPQSVSCLSKAILNTMSREEELLVSPDYFVQLARDDSRFDSTVIYSKRGVATTEMNLFRFDAVLHSPQQKALSVLVSPPRECSWSPHTSLDEFVSSVEASLPVLLRNIPNARIVDIHLISTVPLDASQSLSDILDLAKAYTGSGGACHPEDLIRRLSTPDMIAIPLCCLDRPECFDVLVVGSNTPQGEIEQMCYEAQLATTAHGDQILSNKQKAGVSRETLQSLREYLSHRVPSYVSGKVSPDTPLISSPQMIPDFLVPVDMIPLTASHKVDISKLPKPNSSHRFTAELQTQVEWSAADIARRPIVEAILRIFSTVLFTDKVLSPKDDFFACGGHSLIATKATNMIRLEFDVPLPFTAIIMNPTASELAARIESIKAESHTNSQLPPNIVMIHPAATATPHVVLFIFHMLGGAVVLFAPLVKHLVKELGDLVIYGIVWEPERNLTSLEKMASSYATSISAVNLPATASRFLLGGCFGGIVAAEVAKHLPHGSSRVILLEVPSISIIRDTEESDFSQCVAPNIETALNIQSSDVDARSLAEALSGSGISRHDAVALTAFFSQRLPIPPWVTDIELERLVRSLSENFEVVLDIWHHAKATQGPDSEVNIALNLQATLGLWVRDGLPKGLGWVKYEDVEGDHRGMMTSATTAGKILAVLREN</sequence>
<dbReference type="InterPro" id="IPR001242">
    <property type="entry name" value="Condensation_dom"/>
</dbReference>
<dbReference type="Gene3D" id="1.10.1200.10">
    <property type="entry name" value="ACP-like"/>
    <property type="match status" value="2"/>
</dbReference>
<keyword evidence="2" id="KW-0597">Phosphoprotein</keyword>
<proteinExistence type="predicted"/>
<dbReference type="InterPro" id="IPR023213">
    <property type="entry name" value="CAT-like_dom_sf"/>
</dbReference>
<dbReference type="InterPro" id="IPR009081">
    <property type="entry name" value="PP-bd_ACP"/>
</dbReference>
<dbReference type="InterPro" id="IPR036736">
    <property type="entry name" value="ACP-like_sf"/>
</dbReference>
<keyword evidence="3" id="KW-0436">Ligase</keyword>
<dbReference type="Pfam" id="PF13193">
    <property type="entry name" value="AMP-binding_C"/>
    <property type="match status" value="1"/>
</dbReference>
<evidence type="ECO:0000313" key="6">
    <source>
        <dbReference type="EMBL" id="KAB5589801.1"/>
    </source>
</evidence>
<feature type="domain" description="Carrier" evidence="5">
    <location>
        <begin position="2042"/>
        <end position="2118"/>
    </location>
</feature>
<evidence type="ECO:0000259" key="5">
    <source>
        <dbReference type="PROSITE" id="PS50075"/>
    </source>
</evidence>
<dbReference type="Pfam" id="PF00550">
    <property type="entry name" value="PP-binding"/>
    <property type="match status" value="2"/>
</dbReference>
<gene>
    <name evidence="6" type="ORF">CTheo_6762</name>
</gene>
<dbReference type="GO" id="GO:0031177">
    <property type="term" value="F:phosphopantetheine binding"/>
    <property type="evidence" value="ECO:0007669"/>
    <property type="project" value="TreeGrafter"/>
</dbReference>
<dbReference type="InterPro" id="IPR029063">
    <property type="entry name" value="SAM-dependent_MTases_sf"/>
</dbReference>
<keyword evidence="1" id="KW-0596">Phosphopantetheine</keyword>
<evidence type="ECO:0000256" key="1">
    <source>
        <dbReference type="ARBA" id="ARBA00022450"/>
    </source>
</evidence>
<reference evidence="6 7" key="1">
    <citation type="journal article" date="2019" name="Fungal Biol. Biotechnol.">
        <title>Draft genome sequence of fastidious pathogen Ceratobasidium theobromae, which causes vascular-streak dieback in Theobroma cacao.</title>
        <authorList>
            <person name="Ali S.S."/>
            <person name="Asman A."/>
            <person name="Shao J."/>
            <person name="Firmansyah A.P."/>
            <person name="Susilo A.W."/>
            <person name="Rosmana A."/>
            <person name="McMahon P."/>
            <person name="Junaid M."/>
            <person name="Guest D."/>
            <person name="Kheng T.Y."/>
            <person name="Meinhardt L.W."/>
            <person name="Bailey B.A."/>
        </authorList>
    </citation>
    <scope>NUCLEOTIDE SEQUENCE [LARGE SCALE GENOMIC DNA]</scope>
    <source>
        <strain evidence="6 7">CT2</strain>
    </source>
</reference>
<dbReference type="PROSITE" id="PS00012">
    <property type="entry name" value="PHOSPHOPANTETHEINE"/>
    <property type="match status" value="2"/>
</dbReference>
<dbReference type="Proteomes" id="UP000383932">
    <property type="component" value="Unassembled WGS sequence"/>
</dbReference>
<dbReference type="InterPro" id="IPR013217">
    <property type="entry name" value="Methyltransf_12"/>
</dbReference>
<accession>A0A5N5QEA8</accession>
<dbReference type="InterPro" id="IPR025110">
    <property type="entry name" value="AMP-bd_C"/>
</dbReference>
<dbReference type="CDD" id="cd02440">
    <property type="entry name" value="AdoMet_MTases"/>
    <property type="match status" value="1"/>
</dbReference>
<dbReference type="SUPFAM" id="SSF53474">
    <property type="entry name" value="alpha/beta-Hydrolases"/>
    <property type="match status" value="1"/>
</dbReference>
<dbReference type="PANTHER" id="PTHR45527:SF1">
    <property type="entry name" value="FATTY ACID SYNTHASE"/>
    <property type="match status" value="1"/>
</dbReference>
<evidence type="ECO:0000313" key="7">
    <source>
        <dbReference type="Proteomes" id="UP000383932"/>
    </source>
</evidence>
<dbReference type="SUPFAM" id="SSF56801">
    <property type="entry name" value="Acetyl-CoA synthetase-like"/>
    <property type="match status" value="2"/>
</dbReference>
<dbReference type="GO" id="GO:0016874">
    <property type="term" value="F:ligase activity"/>
    <property type="evidence" value="ECO:0007669"/>
    <property type="project" value="UniProtKB-KW"/>
</dbReference>
<dbReference type="Gene3D" id="3.30.559.30">
    <property type="entry name" value="Nonribosomal peptide synthetase, condensation domain"/>
    <property type="match status" value="1"/>
</dbReference>
<evidence type="ECO:0000256" key="2">
    <source>
        <dbReference type="ARBA" id="ARBA00022553"/>
    </source>
</evidence>
<dbReference type="InterPro" id="IPR042099">
    <property type="entry name" value="ANL_N_sf"/>
</dbReference>
<dbReference type="Pfam" id="PF00668">
    <property type="entry name" value="Condensation"/>
    <property type="match status" value="1"/>
</dbReference>
<dbReference type="Gene3D" id="3.30.300.30">
    <property type="match status" value="3"/>
</dbReference>
<dbReference type="Gene3D" id="3.40.50.150">
    <property type="entry name" value="Vaccinia Virus protein VP39"/>
    <property type="match status" value="1"/>
</dbReference>
<dbReference type="GO" id="GO:0005737">
    <property type="term" value="C:cytoplasm"/>
    <property type="evidence" value="ECO:0007669"/>
    <property type="project" value="TreeGrafter"/>
</dbReference>
<dbReference type="SUPFAM" id="SSF53335">
    <property type="entry name" value="S-adenosyl-L-methionine-dependent methyltransferases"/>
    <property type="match status" value="1"/>
</dbReference>
<feature type="domain" description="Carrier" evidence="5">
    <location>
        <begin position="548"/>
        <end position="623"/>
    </location>
</feature>
<dbReference type="Gene3D" id="3.40.50.12780">
    <property type="entry name" value="N-terminal domain of ligase-like"/>
    <property type="match status" value="2"/>
</dbReference>
<name>A0A5N5QEA8_9AGAM</name>
<protein>
    <submittedName>
        <fullName evidence="6">Non-ribosomal peptide synthetase</fullName>
    </submittedName>
</protein>
<dbReference type="PROSITE" id="PS50075">
    <property type="entry name" value="CARRIER"/>
    <property type="match status" value="2"/>
</dbReference>
<dbReference type="OrthoDB" id="408177at2759"/>
<dbReference type="EMBL" id="SSOP01000228">
    <property type="protein sequence ID" value="KAB5589801.1"/>
    <property type="molecule type" value="Genomic_DNA"/>
</dbReference>
<dbReference type="InterPro" id="IPR029058">
    <property type="entry name" value="AB_hydrolase_fold"/>
</dbReference>
<keyword evidence="4" id="KW-0511">Multifunctional enzyme</keyword>
<dbReference type="CDD" id="cd05930">
    <property type="entry name" value="A_NRPS"/>
    <property type="match status" value="1"/>
</dbReference>
<dbReference type="InterPro" id="IPR045851">
    <property type="entry name" value="AMP-bd_C_sf"/>
</dbReference>
<evidence type="ECO:0000256" key="4">
    <source>
        <dbReference type="ARBA" id="ARBA00023268"/>
    </source>
</evidence>
<dbReference type="InterPro" id="IPR006162">
    <property type="entry name" value="Ppantetheine_attach_site"/>
</dbReference>
<dbReference type="Pfam" id="PF00501">
    <property type="entry name" value="AMP-binding"/>
    <property type="match status" value="2"/>
</dbReference>
<evidence type="ECO:0000256" key="3">
    <source>
        <dbReference type="ARBA" id="ARBA00022598"/>
    </source>
</evidence>
<comment type="caution">
    <text evidence="6">The sequence shown here is derived from an EMBL/GenBank/DDBJ whole genome shotgun (WGS) entry which is preliminary data.</text>
</comment>
<organism evidence="6 7">
    <name type="scientific">Ceratobasidium theobromae</name>
    <dbReference type="NCBI Taxonomy" id="1582974"/>
    <lineage>
        <taxon>Eukaryota</taxon>
        <taxon>Fungi</taxon>
        <taxon>Dikarya</taxon>
        <taxon>Basidiomycota</taxon>
        <taxon>Agaricomycotina</taxon>
        <taxon>Agaricomycetes</taxon>
        <taxon>Cantharellales</taxon>
        <taxon>Ceratobasidiaceae</taxon>
        <taxon>Ceratobasidium</taxon>
    </lineage>
</organism>
<dbReference type="InterPro" id="IPR020845">
    <property type="entry name" value="AMP-binding_CS"/>
</dbReference>
<dbReference type="PANTHER" id="PTHR45527">
    <property type="entry name" value="NONRIBOSOMAL PEPTIDE SYNTHETASE"/>
    <property type="match status" value="1"/>
</dbReference>
<dbReference type="GO" id="GO:0044550">
    <property type="term" value="P:secondary metabolite biosynthetic process"/>
    <property type="evidence" value="ECO:0007669"/>
    <property type="project" value="TreeGrafter"/>
</dbReference>
<dbReference type="Gene3D" id="3.30.559.10">
    <property type="entry name" value="Chloramphenicol acetyltransferase-like domain"/>
    <property type="match status" value="1"/>
</dbReference>
<dbReference type="SUPFAM" id="SSF47336">
    <property type="entry name" value="ACP-like"/>
    <property type="match status" value="2"/>
</dbReference>
<dbReference type="Gene3D" id="3.40.50.1820">
    <property type="entry name" value="alpha/beta hydrolase"/>
    <property type="match status" value="1"/>
</dbReference>
<dbReference type="PROSITE" id="PS00455">
    <property type="entry name" value="AMP_BINDING"/>
    <property type="match status" value="2"/>
</dbReference>